<dbReference type="InterPro" id="IPR051533">
    <property type="entry name" value="WaaL-like"/>
</dbReference>
<dbReference type="PANTHER" id="PTHR37422:SF13">
    <property type="entry name" value="LIPOPOLYSACCHARIDE BIOSYNTHESIS PROTEIN PA4999-RELATED"/>
    <property type="match status" value="1"/>
</dbReference>
<keyword evidence="7" id="KW-0436">Ligase</keyword>
<protein>
    <submittedName>
        <fullName evidence="7">O-antigen ligase family protein</fullName>
    </submittedName>
</protein>
<comment type="subcellular location">
    <subcellularLocation>
        <location evidence="1">Membrane</location>
        <topology evidence="1">Multi-pass membrane protein</topology>
    </subcellularLocation>
</comment>
<evidence type="ECO:0000256" key="5">
    <source>
        <dbReference type="SAM" id="Phobius"/>
    </source>
</evidence>
<feature type="transmembrane region" description="Helical" evidence="5">
    <location>
        <begin position="376"/>
        <end position="397"/>
    </location>
</feature>
<dbReference type="EMBL" id="CP102480">
    <property type="protein sequence ID" value="UUX52047.1"/>
    <property type="molecule type" value="Genomic_DNA"/>
</dbReference>
<keyword evidence="4 5" id="KW-0472">Membrane</keyword>
<reference evidence="7" key="1">
    <citation type="submission" date="2022-08" db="EMBL/GenBank/DDBJ databases">
        <title>Nisaea acidiphila sp. nov., isolated from a marine algal debris and emended description of the genus Nisaea Urios et al. 2008.</title>
        <authorList>
            <person name="Kwon K."/>
        </authorList>
    </citation>
    <scope>NUCLEOTIDE SEQUENCE</scope>
    <source>
        <strain evidence="7">MEBiC11861</strain>
    </source>
</reference>
<feature type="transmembrane region" description="Helical" evidence="5">
    <location>
        <begin position="345"/>
        <end position="364"/>
    </location>
</feature>
<sequence length="433" mass="47589">MRNERPESPETGQELQPHIRGALYRSAMETRRLGHAAPLSVSLLMTIIFAQALVTIPAQFRVIPAISLGGFLSLLFVLLLVMHFLMRPYVVKEARWPVFMFLLFIAWIAYGFIFYRLTVPGLQNTVIIISSILSFVVAAQVAKSIRAPTRSIVRAVLIAIWIPAVIYVLAIPVLGFGHTQIFAPRSLAGFLLIGIAIHCGFWRHGSRGDLWLALFLYAVVVLSLSRAAMGMGLGVFILAQMRLNSFAGWLRLTAILAAAVGLAAILLLNFEPLKQRFFSGDLSASVGGVQINTMGRVAAWTTVINSALEAPIVGKGPASSTEALANLHAGIEHPHNDYLRIWHDYGVIGVVLWFGAFGTMMVACRRQYKRFQQWGARETSLGAATYLAQITLLALMLTDNVLIYFYNMVPIFILSGLVLGSLPYAPLLRRPAG</sequence>
<evidence type="ECO:0000256" key="3">
    <source>
        <dbReference type="ARBA" id="ARBA00022989"/>
    </source>
</evidence>
<dbReference type="KEGG" id="naci:NUH88_10170"/>
<dbReference type="PANTHER" id="PTHR37422">
    <property type="entry name" value="TEICHURONIC ACID BIOSYNTHESIS PROTEIN TUAE"/>
    <property type="match status" value="1"/>
</dbReference>
<evidence type="ECO:0000256" key="2">
    <source>
        <dbReference type="ARBA" id="ARBA00022692"/>
    </source>
</evidence>
<gene>
    <name evidence="7" type="ORF">NUH88_10170</name>
</gene>
<feature type="transmembrane region" description="Helical" evidence="5">
    <location>
        <begin position="403"/>
        <end position="425"/>
    </location>
</feature>
<dbReference type="Proteomes" id="UP001060336">
    <property type="component" value="Chromosome"/>
</dbReference>
<evidence type="ECO:0000259" key="6">
    <source>
        <dbReference type="Pfam" id="PF04932"/>
    </source>
</evidence>
<feature type="transmembrane region" description="Helical" evidence="5">
    <location>
        <begin position="182"/>
        <end position="202"/>
    </location>
</feature>
<evidence type="ECO:0000313" key="7">
    <source>
        <dbReference type="EMBL" id="UUX52047.1"/>
    </source>
</evidence>
<name>A0A9J7AXE3_9PROT</name>
<dbReference type="AlphaFoldDB" id="A0A9J7AXE3"/>
<keyword evidence="2 5" id="KW-0812">Transmembrane</keyword>
<proteinExistence type="predicted"/>
<feature type="transmembrane region" description="Helical" evidence="5">
    <location>
        <begin position="98"/>
        <end position="115"/>
    </location>
</feature>
<accession>A0A9J7AXE3</accession>
<keyword evidence="3 5" id="KW-1133">Transmembrane helix</keyword>
<dbReference type="RefSeq" id="WP_257771877.1">
    <property type="nucleotide sequence ID" value="NZ_CP102480.1"/>
</dbReference>
<feature type="transmembrane region" description="Helical" evidence="5">
    <location>
        <begin position="33"/>
        <end position="56"/>
    </location>
</feature>
<evidence type="ECO:0000313" key="8">
    <source>
        <dbReference type="Proteomes" id="UP001060336"/>
    </source>
</evidence>
<feature type="domain" description="O-antigen ligase-related" evidence="6">
    <location>
        <begin position="212"/>
        <end position="354"/>
    </location>
</feature>
<feature type="transmembrane region" description="Helical" evidence="5">
    <location>
        <begin position="153"/>
        <end position="176"/>
    </location>
</feature>
<dbReference type="GO" id="GO:0016874">
    <property type="term" value="F:ligase activity"/>
    <property type="evidence" value="ECO:0007669"/>
    <property type="project" value="UniProtKB-KW"/>
</dbReference>
<feature type="transmembrane region" description="Helical" evidence="5">
    <location>
        <begin position="121"/>
        <end position="141"/>
    </location>
</feature>
<feature type="transmembrane region" description="Helical" evidence="5">
    <location>
        <begin position="249"/>
        <end position="270"/>
    </location>
</feature>
<evidence type="ECO:0000256" key="1">
    <source>
        <dbReference type="ARBA" id="ARBA00004141"/>
    </source>
</evidence>
<evidence type="ECO:0000256" key="4">
    <source>
        <dbReference type="ARBA" id="ARBA00023136"/>
    </source>
</evidence>
<feature type="transmembrane region" description="Helical" evidence="5">
    <location>
        <begin position="62"/>
        <end position="86"/>
    </location>
</feature>
<dbReference type="GO" id="GO:0016020">
    <property type="term" value="C:membrane"/>
    <property type="evidence" value="ECO:0007669"/>
    <property type="project" value="UniProtKB-SubCell"/>
</dbReference>
<dbReference type="InterPro" id="IPR007016">
    <property type="entry name" value="O-antigen_ligase-rel_domated"/>
</dbReference>
<organism evidence="7 8">
    <name type="scientific">Nisaea acidiphila</name>
    <dbReference type="NCBI Taxonomy" id="1862145"/>
    <lineage>
        <taxon>Bacteria</taxon>
        <taxon>Pseudomonadati</taxon>
        <taxon>Pseudomonadota</taxon>
        <taxon>Alphaproteobacteria</taxon>
        <taxon>Rhodospirillales</taxon>
        <taxon>Thalassobaculaceae</taxon>
        <taxon>Nisaea</taxon>
    </lineage>
</organism>
<dbReference type="Pfam" id="PF04932">
    <property type="entry name" value="Wzy_C"/>
    <property type="match status" value="1"/>
</dbReference>
<feature type="transmembrane region" description="Helical" evidence="5">
    <location>
        <begin position="214"/>
        <end position="237"/>
    </location>
</feature>
<keyword evidence="8" id="KW-1185">Reference proteome</keyword>